<dbReference type="Pfam" id="PF18480">
    <property type="entry name" value="DUF5615"/>
    <property type="match status" value="1"/>
</dbReference>
<organism evidence="2 3">
    <name type="scientific">Gloeomargarita lithophora Alchichica-D10</name>
    <dbReference type="NCBI Taxonomy" id="1188229"/>
    <lineage>
        <taxon>Bacteria</taxon>
        <taxon>Bacillati</taxon>
        <taxon>Cyanobacteriota</taxon>
        <taxon>Cyanophyceae</taxon>
        <taxon>Gloeomargaritales</taxon>
        <taxon>Gloeomargaritaceae</taxon>
        <taxon>Gloeomargarita</taxon>
    </lineage>
</organism>
<dbReference type="EMBL" id="CP017675">
    <property type="protein sequence ID" value="APB34144.1"/>
    <property type="molecule type" value="Genomic_DNA"/>
</dbReference>
<gene>
    <name evidence="2" type="ORF">GlitD10_1818</name>
</gene>
<evidence type="ECO:0000313" key="3">
    <source>
        <dbReference type="Proteomes" id="UP000180235"/>
    </source>
</evidence>
<keyword evidence="3" id="KW-1185">Reference proteome</keyword>
<dbReference type="Proteomes" id="UP000180235">
    <property type="component" value="Chromosome"/>
</dbReference>
<name>A0A1J0AE00_9CYAN</name>
<dbReference type="STRING" id="1188229.GlitD10_1818"/>
<dbReference type="KEGG" id="glt:GlitD10_1818"/>
<protein>
    <recommendedName>
        <fullName evidence="1">DUF5615 domain-containing protein</fullName>
    </recommendedName>
</protein>
<dbReference type="InterPro" id="IPR041049">
    <property type="entry name" value="DUF5615"/>
</dbReference>
<proteinExistence type="predicted"/>
<evidence type="ECO:0000259" key="1">
    <source>
        <dbReference type="Pfam" id="PF18480"/>
    </source>
</evidence>
<dbReference type="AlphaFoldDB" id="A0A1J0AE00"/>
<feature type="domain" description="DUF5615" evidence="1">
    <location>
        <begin position="1"/>
        <end position="45"/>
    </location>
</feature>
<evidence type="ECO:0000313" key="2">
    <source>
        <dbReference type="EMBL" id="APB34144.1"/>
    </source>
</evidence>
<accession>A0A1J0AE00</accession>
<sequence>MIIVSKDADMHDLSLVFGNPPKVIWLRLGNCSTSQVESLLRRNFDR</sequence>
<reference evidence="2 3" key="1">
    <citation type="submission" date="2016-10" db="EMBL/GenBank/DDBJ databases">
        <title>Description of Gloeomargarita lithophora gen. nov., sp. nov., a thylakoid-bearing basal-branching cyanobacterium with intracellular carbonates, and proposal for Gloeomargaritales ord. nov.</title>
        <authorList>
            <person name="Moreira D."/>
            <person name="Tavera R."/>
            <person name="Benzerara K."/>
            <person name="Skouri-Panet F."/>
            <person name="Couradeau E."/>
            <person name="Gerard E."/>
            <person name="Loussert C."/>
            <person name="Novelo E."/>
            <person name="Zivanovic Y."/>
            <person name="Lopez-Garcia P."/>
        </authorList>
    </citation>
    <scope>NUCLEOTIDE SEQUENCE [LARGE SCALE GENOMIC DNA]</scope>
    <source>
        <strain evidence="2 3">D10</strain>
    </source>
</reference>